<dbReference type="STRING" id="1122154.SAMN02746068_02190"/>
<proteinExistence type="predicted"/>
<dbReference type="Proteomes" id="UP000185655">
    <property type="component" value="Unassembled WGS sequence"/>
</dbReference>
<dbReference type="EMBL" id="FPKS01000032">
    <property type="protein sequence ID" value="SFZ77120.1"/>
    <property type="molecule type" value="Genomic_DNA"/>
</dbReference>
<dbReference type="Proteomes" id="UP000218979">
    <property type="component" value="Unassembled WGS sequence"/>
</dbReference>
<sequence length="69" mass="7747">MADNFGLKIGIDGEKEFKNSLRDINQSFKVLGSEMKLVSSEFDKNDKSIQAVSARNAVLNKSILIMFKH</sequence>
<evidence type="ECO:0000313" key="4">
    <source>
        <dbReference type="Proteomes" id="UP000218979"/>
    </source>
</evidence>
<gene>
    <name evidence="1" type="ORF">RR45_GL001476</name>
    <name evidence="2" type="ORF">SAMN02746068_02190</name>
</gene>
<dbReference type="RefSeq" id="WP_031367192.1">
    <property type="nucleotide sequence ID" value="NZ_FPKS01000032.1"/>
</dbReference>
<dbReference type="EMBL" id="JXJT01000039">
    <property type="protein sequence ID" value="PCR99430.1"/>
    <property type="molecule type" value="Genomic_DNA"/>
</dbReference>
<reference evidence="1 4" key="1">
    <citation type="submission" date="2014-12" db="EMBL/GenBank/DDBJ databases">
        <title>Draft genome sequences of 10 type strains of Lactococcus.</title>
        <authorList>
            <person name="Sun Z."/>
            <person name="Zhong Z."/>
            <person name="Liu W."/>
            <person name="Zhang W."/>
            <person name="Zhang H."/>
        </authorList>
    </citation>
    <scope>NUCLEOTIDE SEQUENCE [LARGE SCALE GENOMIC DNA]</scope>
    <source>
        <strain evidence="1 4">DSM 22330</strain>
    </source>
</reference>
<keyword evidence="4" id="KW-1185">Reference proteome</keyword>
<reference evidence="2 3" key="2">
    <citation type="submission" date="2016-11" db="EMBL/GenBank/DDBJ databases">
        <authorList>
            <person name="Jaros S."/>
            <person name="Januszkiewicz K."/>
            <person name="Wedrychowicz H."/>
        </authorList>
    </citation>
    <scope>NUCLEOTIDE SEQUENCE [LARGE SCALE GENOMIC DNA]</scope>
    <source>
        <strain evidence="2 3">DSM 22330</strain>
    </source>
</reference>
<protein>
    <submittedName>
        <fullName evidence="2">Uncharacterized protein</fullName>
    </submittedName>
</protein>
<name>A0A1K2HJV0_9LACT</name>
<dbReference type="AlphaFoldDB" id="A0A1K2HJV0"/>
<evidence type="ECO:0000313" key="1">
    <source>
        <dbReference type="EMBL" id="PCR99430.1"/>
    </source>
</evidence>
<accession>A0A1K2HJV0</accession>
<evidence type="ECO:0000313" key="3">
    <source>
        <dbReference type="Proteomes" id="UP000185655"/>
    </source>
</evidence>
<evidence type="ECO:0000313" key="2">
    <source>
        <dbReference type="EMBL" id="SFZ77120.1"/>
    </source>
</evidence>
<organism evidence="2 3">
    <name type="scientific">Pseudolactococcus chungangensis CAU 28 = DSM 22330</name>
    <dbReference type="NCBI Taxonomy" id="1122154"/>
    <lineage>
        <taxon>Bacteria</taxon>
        <taxon>Bacillati</taxon>
        <taxon>Bacillota</taxon>
        <taxon>Bacilli</taxon>
        <taxon>Lactobacillales</taxon>
        <taxon>Streptococcaceae</taxon>
        <taxon>Pseudolactococcus</taxon>
    </lineage>
</organism>